<keyword evidence="8" id="KW-1185">Reference proteome</keyword>
<evidence type="ECO:0000259" key="6">
    <source>
        <dbReference type="PROSITE" id="PS50157"/>
    </source>
</evidence>
<feature type="domain" description="C2H2-type" evidence="6">
    <location>
        <begin position="251"/>
        <end position="279"/>
    </location>
</feature>
<name>A0A3B4CAT4_PYGNA</name>
<evidence type="ECO:0000256" key="3">
    <source>
        <dbReference type="ARBA" id="ARBA00022771"/>
    </source>
</evidence>
<accession>A0A3B4CAT4</accession>
<dbReference type="PANTHER" id="PTHR23234:SF10">
    <property type="entry name" value="RIKEN CDNA 6720489N17 GENE-RELATED"/>
    <property type="match status" value="1"/>
</dbReference>
<dbReference type="Proteomes" id="UP001501920">
    <property type="component" value="Chromosome 5"/>
</dbReference>
<keyword evidence="4" id="KW-0862">Zinc</keyword>
<sequence length="351" mass="39865">MEAEDPISAKFRTLIESLMVKTTSEIVKVFSEVVLETRVEISRSWKEIDELKQKLEVSEEQRADAILRSETTVDFKGETEEVSVSHGSPQIAVSDASTVCSVDRGSEVYICDVNPSINSPNHTQDIQVSQTVVKRKRGRPAKSSKLPSSSTGIIILSKNRGKRGAVVTRKKYIQKRLAHKSSITVTPTLRDRQLLNSQRPCLCCLSDQCSEQAKRLKNNPQVVLQSYSCRKCGNKFYERMQFKGHKCSTVHECKRCGQTFKSLRNLAAHSRSVQSSTKPFPYCCYLCGHMFATQCGWNMHKRIHTTPSPLSLHCPKNLRQRCRFAWRGFQMLSWKLPCAQKTLYCKKKNPA</sequence>
<dbReference type="PROSITE" id="PS50157">
    <property type="entry name" value="ZINC_FINGER_C2H2_2"/>
    <property type="match status" value="3"/>
</dbReference>
<feature type="domain" description="C2H2-type" evidence="6">
    <location>
        <begin position="282"/>
        <end position="309"/>
    </location>
</feature>
<dbReference type="InterPro" id="IPR013087">
    <property type="entry name" value="Znf_C2H2_type"/>
</dbReference>
<keyword evidence="3 5" id="KW-0863">Zinc-finger</keyword>
<dbReference type="PROSITE" id="PS00028">
    <property type="entry name" value="ZINC_FINGER_C2H2_1"/>
    <property type="match status" value="2"/>
</dbReference>
<proteinExistence type="predicted"/>
<dbReference type="InterPro" id="IPR050758">
    <property type="entry name" value="Znf_C2H2-type"/>
</dbReference>
<keyword evidence="1" id="KW-0479">Metal-binding</keyword>
<evidence type="ECO:0000256" key="1">
    <source>
        <dbReference type="ARBA" id="ARBA00022723"/>
    </source>
</evidence>
<reference evidence="7" key="2">
    <citation type="submission" date="2025-08" db="UniProtKB">
        <authorList>
            <consortium name="Ensembl"/>
        </authorList>
    </citation>
    <scope>IDENTIFICATION</scope>
</reference>
<evidence type="ECO:0000313" key="8">
    <source>
        <dbReference type="Proteomes" id="UP001501920"/>
    </source>
</evidence>
<dbReference type="GO" id="GO:0008270">
    <property type="term" value="F:zinc ion binding"/>
    <property type="evidence" value="ECO:0007669"/>
    <property type="project" value="UniProtKB-KW"/>
</dbReference>
<evidence type="ECO:0000256" key="4">
    <source>
        <dbReference type="ARBA" id="ARBA00022833"/>
    </source>
</evidence>
<feature type="domain" description="C2H2-type" evidence="6">
    <location>
        <begin position="227"/>
        <end position="251"/>
    </location>
</feature>
<dbReference type="Ensembl" id="ENSPNAT00000000912.2">
    <property type="protein sequence ID" value="ENSPNAP00000007991.1"/>
    <property type="gene ID" value="ENSPNAG00000002880.2"/>
</dbReference>
<reference evidence="7 8" key="1">
    <citation type="submission" date="2020-10" db="EMBL/GenBank/DDBJ databases">
        <title>Pygocentrus nattereri (red-bellied piranha) genome, fPygNat1, primary haplotype.</title>
        <authorList>
            <person name="Myers G."/>
            <person name="Meyer A."/>
            <person name="Karagic N."/>
            <person name="Pippel M."/>
            <person name="Winkler S."/>
            <person name="Tracey A."/>
            <person name="Wood J."/>
            <person name="Formenti G."/>
            <person name="Howe K."/>
            <person name="Fedrigo O."/>
            <person name="Jarvis E.D."/>
        </authorList>
    </citation>
    <scope>NUCLEOTIDE SEQUENCE [LARGE SCALE GENOMIC DNA]</scope>
</reference>
<dbReference type="InterPro" id="IPR036236">
    <property type="entry name" value="Znf_C2H2_sf"/>
</dbReference>
<evidence type="ECO:0000256" key="2">
    <source>
        <dbReference type="ARBA" id="ARBA00022737"/>
    </source>
</evidence>
<dbReference type="SUPFAM" id="SSF57667">
    <property type="entry name" value="beta-beta-alpha zinc fingers"/>
    <property type="match status" value="1"/>
</dbReference>
<dbReference type="SMART" id="SM00355">
    <property type="entry name" value="ZnF_C2H2"/>
    <property type="match status" value="2"/>
</dbReference>
<evidence type="ECO:0000256" key="5">
    <source>
        <dbReference type="PROSITE-ProRule" id="PRU00042"/>
    </source>
</evidence>
<protein>
    <recommendedName>
        <fullName evidence="6">C2H2-type domain-containing protein</fullName>
    </recommendedName>
</protein>
<dbReference type="OMA" id="THRRSIN"/>
<keyword evidence="2" id="KW-0677">Repeat</keyword>
<organism evidence="7 8">
    <name type="scientific">Pygocentrus nattereri</name>
    <name type="common">Red-bellied piranha</name>
    <dbReference type="NCBI Taxonomy" id="42514"/>
    <lineage>
        <taxon>Eukaryota</taxon>
        <taxon>Metazoa</taxon>
        <taxon>Chordata</taxon>
        <taxon>Craniata</taxon>
        <taxon>Vertebrata</taxon>
        <taxon>Euteleostomi</taxon>
        <taxon>Actinopterygii</taxon>
        <taxon>Neopterygii</taxon>
        <taxon>Teleostei</taxon>
        <taxon>Ostariophysi</taxon>
        <taxon>Characiformes</taxon>
        <taxon>Characoidei</taxon>
        <taxon>Pygocentrus</taxon>
    </lineage>
</organism>
<dbReference type="Gene3D" id="3.30.160.60">
    <property type="entry name" value="Classic Zinc Finger"/>
    <property type="match status" value="1"/>
</dbReference>
<reference evidence="7" key="3">
    <citation type="submission" date="2025-09" db="UniProtKB">
        <authorList>
            <consortium name="Ensembl"/>
        </authorList>
    </citation>
    <scope>IDENTIFICATION</scope>
</reference>
<evidence type="ECO:0000313" key="7">
    <source>
        <dbReference type="Ensembl" id="ENSPNAP00000007991.1"/>
    </source>
</evidence>
<dbReference type="PANTHER" id="PTHR23234">
    <property type="entry name" value="ZNF44 PROTEIN"/>
    <property type="match status" value="1"/>
</dbReference>
<dbReference type="GeneTree" id="ENSGT00940000174741"/>
<dbReference type="AlphaFoldDB" id="A0A3B4CAT4"/>